<reference evidence="2" key="2">
    <citation type="journal article" date="2021" name="Microbiome">
        <title>Successional dynamics and alternative stable states in a saline activated sludge microbial community over 9 years.</title>
        <authorList>
            <person name="Wang Y."/>
            <person name="Ye J."/>
            <person name="Ju F."/>
            <person name="Liu L."/>
            <person name="Boyd J.A."/>
            <person name="Deng Y."/>
            <person name="Parks D.H."/>
            <person name="Jiang X."/>
            <person name="Yin X."/>
            <person name="Woodcroft B.J."/>
            <person name="Tyson G.W."/>
            <person name="Hugenholtz P."/>
            <person name="Polz M.F."/>
            <person name="Zhang T."/>
        </authorList>
    </citation>
    <scope>NUCLEOTIDE SEQUENCE</scope>
    <source>
        <strain evidence="2">HKST-UBA01</strain>
    </source>
</reference>
<evidence type="ECO:0000259" key="1">
    <source>
        <dbReference type="Pfam" id="PF13521"/>
    </source>
</evidence>
<evidence type="ECO:0000313" key="3">
    <source>
        <dbReference type="Proteomes" id="UP000697710"/>
    </source>
</evidence>
<reference evidence="2" key="1">
    <citation type="submission" date="2020-04" db="EMBL/GenBank/DDBJ databases">
        <authorList>
            <person name="Zhang T."/>
        </authorList>
    </citation>
    <scope>NUCLEOTIDE SEQUENCE</scope>
    <source>
        <strain evidence="2">HKST-UBA01</strain>
    </source>
</reference>
<protein>
    <submittedName>
        <fullName evidence="2">ATP-binding protein</fullName>
    </submittedName>
</protein>
<name>A0A956M4D3_UNCEI</name>
<feature type="domain" description="NadR/Ttd14 AAA" evidence="1">
    <location>
        <begin position="7"/>
        <end position="155"/>
    </location>
</feature>
<gene>
    <name evidence="2" type="ORF">KC729_21760</name>
</gene>
<dbReference type="Gene3D" id="3.40.50.300">
    <property type="entry name" value="P-loop containing nucleotide triphosphate hydrolases"/>
    <property type="match status" value="1"/>
</dbReference>
<dbReference type="InterPro" id="IPR027417">
    <property type="entry name" value="P-loop_NTPase"/>
</dbReference>
<dbReference type="GO" id="GO:0005524">
    <property type="term" value="F:ATP binding"/>
    <property type="evidence" value="ECO:0007669"/>
    <property type="project" value="UniProtKB-KW"/>
</dbReference>
<evidence type="ECO:0000313" key="2">
    <source>
        <dbReference type="EMBL" id="MCA9730323.1"/>
    </source>
</evidence>
<organism evidence="2 3">
    <name type="scientific">Eiseniibacteriota bacterium</name>
    <dbReference type="NCBI Taxonomy" id="2212470"/>
    <lineage>
        <taxon>Bacteria</taxon>
        <taxon>Candidatus Eiseniibacteriota</taxon>
    </lineage>
</organism>
<accession>A0A956M4D3</accession>
<dbReference type="InterPro" id="IPR038727">
    <property type="entry name" value="NadR/Ttd14_AAA_dom"/>
</dbReference>
<dbReference type="Pfam" id="PF13521">
    <property type="entry name" value="AAA_28"/>
    <property type="match status" value="1"/>
</dbReference>
<dbReference type="AlphaFoldDB" id="A0A956M4D3"/>
<keyword evidence="2" id="KW-0547">Nucleotide-binding</keyword>
<proteinExistence type="predicted"/>
<dbReference type="EMBL" id="JAGQHR010001108">
    <property type="protein sequence ID" value="MCA9730323.1"/>
    <property type="molecule type" value="Genomic_DNA"/>
</dbReference>
<keyword evidence="2" id="KW-0067">ATP-binding</keyword>
<dbReference type="Proteomes" id="UP000697710">
    <property type="component" value="Unassembled WGS sequence"/>
</dbReference>
<comment type="caution">
    <text evidence="2">The sequence shown here is derived from an EMBL/GenBank/DDBJ whole genome shotgun (WGS) entry which is preliminary data.</text>
</comment>
<dbReference type="SUPFAM" id="SSF52540">
    <property type="entry name" value="P-loop containing nucleoside triphosphate hydrolases"/>
    <property type="match status" value="1"/>
</dbReference>
<sequence length="196" mass="22285">MEGQGIKVAFIGSHGVGKTTLCYEIAARLKRRDLRVDLVKEVARRCPLPINKESTIDAQAWILHTQMAMEIETRRDHDVVICDRSVLDNYAYLVAACGRQPVYDALVRAWLPTYDLMVWVPITETPRFDGIRDTDRTFQERIDTLIGQLVTDLGADLPAPPLRLHGLDRESWVGHIMRAMPFDNVQLPLFGEEDLS</sequence>